<dbReference type="GO" id="GO:0016020">
    <property type="term" value="C:membrane"/>
    <property type="evidence" value="ECO:0007669"/>
    <property type="project" value="UniProtKB-SubCell"/>
</dbReference>
<dbReference type="GO" id="GO:0098542">
    <property type="term" value="P:defense response to other organism"/>
    <property type="evidence" value="ECO:0007669"/>
    <property type="project" value="InterPro"/>
</dbReference>
<protein>
    <recommendedName>
        <fullName evidence="6">Late embryogenesis abundant protein LEA-2 subgroup domain-containing protein</fullName>
    </recommendedName>
</protein>
<evidence type="ECO:0000256" key="1">
    <source>
        <dbReference type="ARBA" id="ARBA00004167"/>
    </source>
</evidence>
<feature type="domain" description="Late embryogenesis abundant protein LEA-2 subgroup" evidence="6">
    <location>
        <begin position="171"/>
        <end position="265"/>
    </location>
</feature>
<keyword evidence="2 5" id="KW-0812">Transmembrane</keyword>
<feature type="transmembrane region" description="Helical" evidence="5">
    <location>
        <begin position="12"/>
        <end position="37"/>
    </location>
</feature>
<dbReference type="InParanoid" id="A0A7J7DWK9"/>
<dbReference type="AlphaFoldDB" id="A0A7J7DWK9"/>
<sequence>MKQGGGYGHRKRNVCFCVIATIVVIVLIIVILALTVFKAKRPVTTINAVSLKDLDVSLNLPRVRVNLNILFSTSQHCLQWNQNLVNQGSMAQHKDQPSPNQKRNRCLIVTGAVLLLLLLLLSIIALILALTIFKPKQPQIHVISANVDGIAPRFSFPLMNIELNLTINLEILVENPNHASFKHGAGKSFLLYKGNQVGEADLYPGLIPSRGSETLPCRLTIKVDSMTSNAMGLISEAVAGHVGMETHTRIPGTVTFLGIFKKHAVAASECQFSISFPSMKIGNQQCNSTTKF</sequence>
<dbReference type="Pfam" id="PF03168">
    <property type="entry name" value="LEA_2"/>
    <property type="match status" value="1"/>
</dbReference>
<dbReference type="SUPFAM" id="SSF117070">
    <property type="entry name" value="LEA14-like"/>
    <property type="match status" value="1"/>
</dbReference>
<keyword evidence="3 5" id="KW-1133">Transmembrane helix</keyword>
<evidence type="ECO:0000313" key="7">
    <source>
        <dbReference type="EMBL" id="KAF5750707.1"/>
    </source>
</evidence>
<accession>A0A7J7DWK9</accession>
<evidence type="ECO:0000259" key="6">
    <source>
        <dbReference type="Pfam" id="PF03168"/>
    </source>
</evidence>
<evidence type="ECO:0000256" key="3">
    <source>
        <dbReference type="ARBA" id="ARBA00022989"/>
    </source>
</evidence>
<keyword evidence="8" id="KW-1185">Reference proteome</keyword>
<dbReference type="Gene3D" id="2.60.40.1820">
    <property type="match status" value="1"/>
</dbReference>
<evidence type="ECO:0000256" key="5">
    <source>
        <dbReference type="SAM" id="Phobius"/>
    </source>
</evidence>
<reference evidence="7 8" key="1">
    <citation type="journal article" date="2020" name="Nat. Commun.">
        <title>Genome of Tripterygium wilfordii and identification of cytochrome P450 involved in triptolide biosynthesis.</title>
        <authorList>
            <person name="Tu L."/>
            <person name="Su P."/>
            <person name="Zhang Z."/>
            <person name="Gao L."/>
            <person name="Wang J."/>
            <person name="Hu T."/>
            <person name="Zhou J."/>
            <person name="Zhang Y."/>
            <person name="Zhao Y."/>
            <person name="Liu Y."/>
            <person name="Song Y."/>
            <person name="Tong Y."/>
            <person name="Lu Y."/>
            <person name="Yang J."/>
            <person name="Xu C."/>
            <person name="Jia M."/>
            <person name="Peters R.J."/>
            <person name="Huang L."/>
            <person name="Gao W."/>
        </authorList>
    </citation>
    <scope>NUCLEOTIDE SEQUENCE [LARGE SCALE GENOMIC DNA]</scope>
    <source>
        <strain evidence="8">cv. XIE 37</strain>
        <tissue evidence="7">Leaf</tissue>
    </source>
</reference>
<keyword evidence="4 5" id="KW-0472">Membrane</keyword>
<evidence type="ECO:0000256" key="4">
    <source>
        <dbReference type="ARBA" id="ARBA00023136"/>
    </source>
</evidence>
<gene>
    <name evidence="7" type="ORF">HS088_TW03G01046</name>
</gene>
<evidence type="ECO:0000313" key="8">
    <source>
        <dbReference type="Proteomes" id="UP000593562"/>
    </source>
</evidence>
<comment type="caution">
    <text evidence="7">The sequence shown here is derived from an EMBL/GenBank/DDBJ whole genome shotgun (WGS) entry which is preliminary data.</text>
</comment>
<comment type="subcellular location">
    <subcellularLocation>
        <location evidence="1">Membrane</location>
        <topology evidence="1">Single-pass membrane protein</topology>
    </subcellularLocation>
</comment>
<dbReference type="EMBL" id="JAAARO010000003">
    <property type="protein sequence ID" value="KAF5750707.1"/>
    <property type="molecule type" value="Genomic_DNA"/>
</dbReference>
<dbReference type="Proteomes" id="UP000593562">
    <property type="component" value="Unassembled WGS sequence"/>
</dbReference>
<organism evidence="7 8">
    <name type="scientific">Tripterygium wilfordii</name>
    <name type="common">Thunder God vine</name>
    <dbReference type="NCBI Taxonomy" id="458696"/>
    <lineage>
        <taxon>Eukaryota</taxon>
        <taxon>Viridiplantae</taxon>
        <taxon>Streptophyta</taxon>
        <taxon>Embryophyta</taxon>
        <taxon>Tracheophyta</taxon>
        <taxon>Spermatophyta</taxon>
        <taxon>Magnoliopsida</taxon>
        <taxon>eudicotyledons</taxon>
        <taxon>Gunneridae</taxon>
        <taxon>Pentapetalae</taxon>
        <taxon>rosids</taxon>
        <taxon>fabids</taxon>
        <taxon>Celastrales</taxon>
        <taxon>Celastraceae</taxon>
        <taxon>Tripterygium</taxon>
    </lineage>
</organism>
<dbReference type="InterPro" id="IPR004864">
    <property type="entry name" value="LEA_2"/>
</dbReference>
<dbReference type="PANTHER" id="PTHR31234:SF65">
    <property type="entry name" value="LATE EMBRYOGENESIS ABUNDANT PROTEIN, LEA_2 SUBGROUP"/>
    <property type="match status" value="1"/>
</dbReference>
<feature type="transmembrane region" description="Helical" evidence="5">
    <location>
        <begin position="107"/>
        <end position="133"/>
    </location>
</feature>
<dbReference type="PANTHER" id="PTHR31234">
    <property type="entry name" value="LATE EMBRYOGENESIS ABUNDANT (LEA) HYDROXYPROLINE-RICH GLYCOPROTEIN FAMILY"/>
    <property type="match status" value="1"/>
</dbReference>
<proteinExistence type="predicted"/>
<dbReference type="InterPro" id="IPR044839">
    <property type="entry name" value="NDR1-like"/>
</dbReference>
<name>A0A7J7DWK9_TRIWF</name>
<evidence type="ECO:0000256" key="2">
    <source>
        <dbReference type="ARBA" id="ARBA00022692"/>
    </source>
</evidence>